<dbReference type="EMBL" id="JBHSIU010000066">
    <property type="protein sequence ID" value="MFC5004491.1"/>
    <property type="molecule type" value="Genomic_DNA"/>
</dbReference>
<keyword evidence="5 7" id="KW-0472">Membrane</keyword>
<comment type="similarity">
    <text evidence="6">Belongs to the ABC-4 integral membrane protein family.</text>
</comment>
<keyword evidence="11" id="KW-1185">Reference proteome</keyword>
<comment type="subcellular location">
    <subcellularLocation>
        <location evidence="1">Cell membrane</location>
        <topology evidence="1">Multi-pass membrane protein</topology>
    </subcellularLocation>
</comment>
<evidence type="ECO:0000259" key="8">
    <source>
        <dbReference type="Pfam" id="PF02687"/>
    </source>
</evidence>
<evidence type="ECO:0000256" key="4">
    <source>
        <dbReference type="ARBA" id="ARBA00022989"/>
    </source>
</evidence>
<evidence type="ECO:0000256" key="6">
    <source>
        <dbReference type="ARBA" id="ARBA00038076"/>
    </source>
</evidence>
<dbReference type="InterPro" id="IPR003838">
    <property type="entry name" value="ABC3_permease_C"/>
</dbReference>
<dbReference type="Pfam" id="PF02687">
    <property type="entry name" value="FtsX"/>
    <property type="match status" value="1"/>
</dbReference>
<feature type="transmembrane region" description="Helical" evidence="7">
    <location>
        <begin position="331"/>
        <end position="355"/>
    </location>
</feature>
<evidence type="ECO:0000313" key="10">
    <source>
        <dbReference type="EMBL" id="MFC5004491.1"/>
    </source>
</evidence>
<evidence type="ECO:0000256" key="1">
    <source>
        <dbReference type="ARBA" id="ARBA00004651"/>
    </source>
</evidence>
<dbReference type="PANTHER" id="PTHR30572:SF4">
    <property type="entry name" value="ABC TRANSPORTER PERMEASE YTRF"/>
    <property type="match status" value="1"/>
</dbReference>
<feature type="transmembrane region" description="Helical" evidence="7">
    <location>
        <begin position="31"/>
        <end position="51"/>
    </location>
</feature>
<feature type="domain" description="ABC3 transporter permease C-terminal" evidence="8">
    <location>
        <begin position="282"/>
        <end position="393"/>
    </location>
</feature>
<dbReference type="InterPro" id="IPR025857">
    <property type="entry name" value="MacB_PCD"/>
</dbReference>
<comment type="caution">
    <text evidence="10">The sequence shown here is derived from an EMBL/GenBank/DDBJ whole genome shotgun (WGS) entry which is preliminary data.</text>
</comment>
<dbReference type="Pfam" id="PF12704">
    <property type="entry name" value="MacB_PCD"/>
    <property type="match status" value="1"/>
</dbReference>
<evidence type="ECO:0000313" key="11">
    <source>
        <dbReference type="Proteomes" id="UP001595912"/>
    </source>
</evidence>
<keyword evidence="3 7" id="KW-0812">Transmembrane</keyword>
<keyword evidence="4 7" id="KW-1133">Transmembrane helix</keyword>
<feature type="transmembrane region" description="Helical" evidence="7">
    <location>
        <begin position="361"/>
        <end position="384"/>
    </location>
</feature>
<reference evidence="11" key="1">
    <citation type="journal article" date="2019" name="Int. J. Syst. Evol. Microbiol.">
        <title>The Global Catalogue of Microorganisms (GCM) 10K type strain sequencing project: providing services to taxonomists for standard genome sequencing and annotation.</title>
        <authorList>
            <consortium name="The Broad Institute Genomics Platform"/>
            <consortium name="The Broad Institute Genome Sequencing Center for Infectious Disease"/>
            <person name="Wu L."/>
            <person name="Ma J."/>
        </authorList>
    </citation>
    <scope>NUCLEOTIDE SEQUENCE [LARGE SCALE GENOMIC DNA]</scope>
    <source>
        <strain evidence="11">CGMCC 4.7152</strain>
    </source>
</reference>
<evidence type="ECO:0000256" key="2">
    <source>
        <dbReference type="ARBA" id="ARBA00022475"/>
    </source>
</evidence>
<feature type="transmembrane region" description="Helical" evidence="7">
    <location>
        <begin position="278"/>
        <end position="303"/>
    </location>
</feature>
<dbReference type="RefSeq" id="WP_380125409.1">
    <property type="nucleotide sequence ID" value="NZ_JBHSIU010000066.1"/>
</dbReference>
<name>A0ABV9W9N7_9ACTN</name>
<proteinExistence type="inferred from homology"/>
<accession>A0ABV9W9N7</accession>
<evidence type="ECO:0000256" key="5">
    <source>
        <dbReference type="ARBA" id="ARBA00023136"/>
    </source>
</evidence>
<evidence type="ECO:0000256" key="7">
    <source>
        <dbReference type="SAM" id="Phobius"/>
    </source>
</evidence>
<sequence>MTGSGLLPARLAARDVFRIGAAGLRTRPTRALLSALGIAIGIAAMIAVVGISSSSHEELDRRLAALGTNLLTVSPGHTLNGRTAELPPESEAMIGRIGPVTATSAVGMVPNVKVYRTDRIPVEVTNGLSAFAARVTLPSTVGATVRSGVWLNGLTGRYPAVVLGASAAQRLGIGRANTATEILVGGGRFTVVGILNPVDLAPELDSAVLMGWEIAAERFRFDGHPTTVYTRSVESQVVAVSGVLAATANPGAPGEVTVSRPSDTLSAKQAADAALNGLLLGLGAVALLVGGVGVANTMIISVLERRAEIGLRRALGATRGQIRLQFLAESLLLSALGGAGGVLLGIAVTVGYAAYQDWPTVVPAWATAGGLVATVLIGGLAGLYPAIRAARLAPTEALATP</sequence>
<feature type="domain" description="MacB-like periplasmic core" evidence="9">
    <location>
        <begin position="32"/>
        <end position="228"/>
    </location>
</feature>
<keyword evidence="2" id="KW-1003">Cell membrane</keyword>
<evidence type="ECO:0000256" key="3">
    <source>
        <dbReference type="ARBA" id="ARBA00022692"/>
    </source>
</evidence>
<protein>
    <submittedName>
        <fullName evidence="10">ABC transporter permease</fullName>
    </submittedName>
</protein>
<evidence type="ECO:0000259" key="9">
    <source>
        <dbReference type="Pfam" id="PF12704"/>
    </source>
</evidence>
<dbReference type="Proteomes" id="UP001595912">
    <property type="component" value="Unassembled WGS sequence"/>
</dbReference>
<gene>
    <name evidence="10" type="ORF">ACFPIJ_42525</name>
</gene>
<dbReference type="PANTHER" id="PTHR30572">
    <property type="entry name" value="MEMBRANE COMPONENT OF TRANSPORTER-RELATED"/>
    <property type="match status" value="1"/>
</dbReference>
<organism evidence="10 11">
    <name type="scientific">Dactylosporangium cerinum</name>
    <dbReference type="NCBI Taxonomy" id="1434730"/>
    <lineage>
        <taxon>Bacteria</taxon>
        <taxon>Bacillati</taxon>
        <taxon>Actinomycetota</taxon>
        <taxon>Actinomycetes</taxon>
        <taxon>Micromonosporales</taxon>
        <taxon>Micromonosporaceae</taxon>
        <taxon>Dactylosporangium</taxon>
    </lineage>
</organism>
<dbReference type="InterPro" id="IPR050250">
    <property type="entry name" value="Macrolide_Exporter_MacB"/>
</dbReference>